<gene>
    <name evidence="7" type="ORF">PPSIR1_10330</name>
</gene>
<comment type="function">
    <text evidence="5">Possible subunit of a heme lyase.</text>
</comment>
<feature type="transmembrane region" description="Helical" evidence="5">
    <location>
        <begin position="84"/>
        <end position="103"/>
    </location>
</feature>
<evidence type="ECO:0000313" key="7">
    <source>
        <dbReference type="EMBL" id="EDM75395.1"/>
    </source>
</evidence>
<keyword evidence="2 5" id="KW-0349">Heme</keyword>
<keyword evidence="3 5" id="KW-0479">Metal-binding</keyword>
<feature type="domain" description="CcmH/CycL/Ccl2/NrfF N-terminal" evidence="6">
    <location>
        <begin position="6"/>
        <end position="106"/>
    </location>
</feature>
<evidence type="ECO:0000313" key="8">
    <source>
        <dbReference type="Proteomes" id="UP000005801"/>
    </source>
</evidence>
<dbReference type="GO" id="GO:0046872">
    <property type="term" value="F:metal ion binding"/>
    <property type="evidence" value="ECO:0007669"/>
    <property type="project" value="UniProtKB-KW"/>
</dbReference>
<dbReference type="InterPro" id="IPR005616">
    <property type="entry name" value="CcmH/CycL/Ccl2/NrfF_N"/>
</dbReference>
<dbReference type="OrthoDB" id="5525555at2"/>
<comment type="caution">
    <text evidence="7">The sequence shown here is derived from an EMBL/GenBank/DDBJ whole genome shotgun (WGS) entry which is preliminary data.</text>
</comment>
<evidence type="ECO:0000256" key="4">
    <source>
        <dbReference type="ARBA" id="ARBA00023004"/>
    </source>
</evidence>
<keyword evidence="4 5" id="KW-0408">Iron</keyword>
<dbReference type="CDD" id="cd16378">
    <property type="entry name" value="CcmH_N"/>
    <property type="match status" value="1"/>
</dbReference>
<reference evidence="7 8" key="1">
    <citation type="submission" date="2007-06" db="EMBL/GenBank/DDBJ databases">
        <authorList>
            <person name="Shimkets L."/>
            <person name="Ferriera S."/>
            <person name="Johnson J."/>
            <person name="Kravitz S."/>
            <person name="Beeson K."/>
            <person name="Sutton G."/>
            <person name="Rogers Y.-H."/>
            <person name="Friedman R."/>
            <person name="Frazier M."/>
            <person name="Venter J.C."/>
        </authorList>
    </citation>
    <scope>NUCLEOTIDE SEQUENCE [LARGE SCALE GENOMIC DNA]</scope>
    <source>
        <strain evidence="7 8">SIR-1</strain>
    </source>
</reference>
<name>A6GFG8_9BACT</name>
<evidence type="ECO:0000256" key="5">
    <source>
        <dbReference type="RuleBase" id="RU364112"/>
    </source>
</evidence>
<keyword evidence="8" id="KW-1185">Reference proteome</keyword>
<protein>
    <recommendedName>
        <fullName evidence="5">Cytochrome c-type biogenesis protein</fullName>
    </recommendedName>
</protein>
<dbReference type="Proteomes" id="UP000005801">
    <property type="component" value="Unassembled WGS sequence"/>
</dbReference>
<dbReference type="Pfam" id="PF03918">
    <property type="entry name" value="CcmH"/>
    <property type="match status" value="1"/>
</dbReference>
<evidence type="ECO:0000256" key="1">
    <source>
        <dbReference type="ARBA" id="ARBA00010342"/>
    </source>
</evidence>
<evidence type="ECO:0000256" key="3">
    <source>
        <dbReference type="ARBA" id="ARBA00022723"/>
    </source>
</evidence>
<evidence type="ECO:0000259" key="6">
    <source>
        <dbReference type="Pfam" id="PF03918"/>
    </source>
</evidence>
<organism evidence="7 8">
    <name type="scientific">Plesiocystis pacifica SIR-1</name>
    <dbReference type="NCBI Taxonomy" id="391625"/>
    <lineage>
        <taxon>Bacteria</taxon>
        <taxon>Pseudomonadati</taxon>
        <taxon>Myxococcota</taxon>
        <taxon>Polyangia</taxon>
        <taxon>Nannocystales</taxon>
        <taxon>Nannocystaceae</taxon>
        <taxon>Plesiocystis</taxon>
    </lineage>
</organism>
<dbReference type="EMBL" id="ABCS01000093">
    <property type="protein sequence ID" value="EDM75395.1"/>
    <property type="molecule type" value="Genomic_DNA"/>
</dbReference>
<keyword evidence="5" id="KW-0472">Membrane</keyword>
<comment type="similarity">
    <text evidence="1 5">Belongs to the CcmH/CycL/Ccl2/NrfF family.</text>
</comment>
<sequence>MSSPAQPSANDLQAEAVARDIASDMPSPYCPGRSIASCPSQAARELEDDILELAKDGKEKGEIEAILVQRFGEDKMGSSSQGEILAAVVLGTVLALVAIVLLARRWMQPADAAAGVASGGAVKAKTKASAGLDGVSVDELDRLEDALDELDEL</sequence>
<proteinExistence type="inferred from homology"/>
<accession>A6GFG8</accession>
<dbReference type="InterPro" id="IPR038297">
    <property type="entry name" value="CcmH/CycL/NrfF/Ccl2_sf"/>
</dbReference>
<dbReference type="Gene3D" id="1.10.8.640">
    <property type="entry name" value="Cytochrome C biogenesis protein"/>
    <property type="match status" value="1"/>
</dbReference>
<evidence type="ECO:0000256" key="2">
    <source>
        <dbReference type="ARBA" id="ARBA00022617"/>
    </source>
</evidence>
<dbReference type="AlphaFoldDB" id="A6GFG8"/>
<keyword evidence="5" id="KW-1133">Transmembrane helix</keyword>
<keyword evidence="5" id="KW-0732">Signal</keyword>
<dbReference type="RefSeq" id="WP_006975458.1">
    <property type="nucleotide sequence ID" value="NZ_ABCS01000093.1"/>
</dbReference>
<keyword evidence="5" id="KW-0812">Transmembrane</keyword>